<dbReference type="OrthoDB" id="8899520at2"/>
<dbReference type="InterPro" id="IPR032359">
    <property type="entry name" value="KwaB-like"/>
</dbReference>
<dbReference type="Pfam" id="PF16162">
    <property type="entry name" value="KwaB"/>
    <property type="match status" value="1"/>
</dbReference>
<dbReference type="Proteomes" id="UP000243426">
    <property type="component" value="Chromosome I"/>
</dbReference>
<dbReference type="STRING" id="797277.SAMN05216198_0020"/>
<protein>
    <recommendedName>
        <fullName evidence="3">DUF4868 domain-containing protein</fullName>
    </recommendedName>
</protein>
<evidence type="ECO:0000313" key="2">
    <source>
        <dbReference type="Proteomes" id="UP000243426"/>
    </source>
</evidence>
<sequence length="288" mass="32166">MDFFAIARGASVYRLDLEQTLQRDLSAAFTQYAGELLDPNLVVVPFERENFKPDETEILEIAPFDVPAYLYDPVHNAVGCPVLPHNSGVVETVNCIYGYDAASQTYVFQVIPWSQRIAGSRLNIFQGLSSDTFTKSTESGLMIGEGCHAVVTGASLKFRSMWWLKQIIDISQHYRAATEADIDALAQLPTVSVESLTDLKHGSGQWVRTRVAYILDSGILTNYTPTQLLQLAQGHNVPLKINNDTGIDRIVIPKDSQELRSVLKFLEEEYYAGPITGLSYETSNKRRR</sequence>
<dbReference type="EMBL" id="LT629748">
    <property type="protein sequence ID" value="SDR68199.1"/>
    <property type="molecule type" value="Genomic_DNA"/>
</dbReference>
<gene>
    <name evidence="1" type="ORF">SAMN05216198_0020</name>
</gene>
<reference evidence="2" key="1">
    <citation type="submission" date="2016-10" db="EMBL/GenBank/DDBJ databases">
        <authorList>
            <person name="Varghese N."/>
            <person name="Submissions S."/>
        </authorList>
    </citation>
    <scope>NUCLEOTIDE SEQUENCE [LARGE SCALE GENOMIC DNA]</scope>
    <source>
        <strain evidence="2">2SM5</strain>
    </source>
</reference>
<dbReference type="RefSeq" id="WP_090271474.1">
    <property type="nucleotide sequence ID" value="NZ_LT629748.1"/>
</dbReference>
<proteinExistence type="predicted"/>
<accession>A0A1H1L2Q6</accession>
<keyword evidence="2" id="KW-1185">Reference proteome</keyword>
<dbReference type="AlphaFoldDB" id="A0A1H1L2Q6"/>
<organism evidence="1 2">
    <name type="scientific">Halopseudomonas litoralis</name>
    <dbReference type="NCBI Taxonomy" id="797277"/>
    <lineage>
        <taxon>Bacteria</taxon>
        <taxon>Pseudomonadati</taxon>
        <taxon>Pseudomonadota</taxon>
        <taxon>Gammaproteobacteria</taxon>
        <taxon>Pseudomonadales</taxon>
        <taxon>Pseudomonadaceae</taxon>
        <taxon>Halopseudomonas</taxon>
    </lineage>
</organism>
<evidence type="ECO:0000313" key="1">
    <source>
        <dbReference type="EMBL" id="SDR68199.1"/>
    </source>
</evidence>
<evidence type="ECO:0008006" key="3">
    <source>
        <dbReference type="Google" id="ProtNLM"/>
    </source>
</evidence>
<name>A0A1H1L2Q6_9GAMM</name>